<feature type="transmembrane region" description="Helical" evidence="2">
    <location>
        <begin position="162"/>
        <end position="181"/>
    </location>
</feature>
<dbReference type="KEGG" id="clt:CM240_3055"/>
<dbReference type="Gene3D" id="1.10.287.950">
    <property type="entry name" value="Methyl-accepting chemotaxis protein"/>
    <property type="match status" value="1"/>
</dbReference>
<feature type="transmembrane region" description="Helical" evidence="2">
    <location>
        <begin position="25"/>
        <end position="45"/>
    </location>
</feature>
<dbReference type="HOGENOM" id="CLU_549472_0_0_9"/>
<feature type="transmembrane region" description="Helical" evidence="2">
    <location>
        <begin position="57"/>
        <end position="75"/>
    </location>
</feature>
<name>W6S6Y9_9CLOT</name>
<organism evidence="3 4">
    <name type="scientific">Clostridium bornimense</name>
    <dbReference type="NCBI Taxonomy" id="1216932"/>
    <lineage>
        <taxon>Bacteria</taxon>
        <taxon>Bacillati</taxon>
        <taxon>Bacillota</taxon>
        <taxon>Clostridia</taxon>
        <taxon>Eubacteriales</taxon>
        <taxon>Clostridiaceae</taxon>
        <taxon>Clostridium</taxon>
    </lineage>
</organism>
<evidence type="ECO:0008006" key="5">
    <source>
        <dbReference type="Google" id="ProtNLM"/>
    </source>
</evidence>
<dbReference type="AlphaFoldDB" id="W6S6Y9"/>
<proteinExistence type="predicted"/>
<keyword evidence="2" id="KW-0472">Membrane</keyword>
<accession>W6S6Y9</accession>
<sequence length="467" mass="53398">MEYGGDIMESYNLLEKNNRKIDEQLYKVSIISSIMLFIDFVFVLSNKGLKIINYRDMTFFVASLILIYPILYYKLSNNKENFKKVVIYTFNGACIIGYLTMWVLMPYILIGPLLIAGLYYDSKLAKNILVFDIILMILCNALQPVFFGQYSLHRTYIETTHISVYFTIQLIVVGALVIYNAENSKELLINSLESNKNLESMIRNTNELVNTLNNSLCSLSSSVSDSQCSMEYIRDTIQDISSNSGDILDSVILTDDSLNDIISDIDTTLSKNEEIHYYNFKITNISNKIKGKFDNILPYFNNIKVSIQNSKDKVDSLQDKAVLALEAIKLDSLESNNAIEYGTGFMEIAEEIKVTLTKITKEFFAVINEVENSTASFDKVFSVQYEIINHLYTIHGIMNNLHSKGFMIKDNMNNLKEMNENINEALIKITKNIESLNSNFIDISNQVNHINDNARKIGNYKFMKLVN</sequence>
<feature type="coiled-coil region" evidence="1">
    <location>
        <begin position="408"/>
        <end position="439"/>
    </location>
</feature>
<dbReference type="Proteomes" id="UP000019426">
    <property type="component" value="Chromosome M2/40_rep2"/>
</dbReference>
<feature type="transmembrane region" description="Helical" evidence="2">
    <location>
        <begin position="95"/>
        <end position="116"/>
    </location>
</feature>
<reference evidence="3 4" key="1">
    <citation type="submission" date="2013-11" db="EMBL/GenBank/DDBJ databases">
        <title>Complete genome sequence of Clostridum sp. M2/40.</title>
        <authorList>
            <person name="Wibberg D."/>
            <person name="Puehler A."/>
            <person name="Schlueter A."/>
        </authorList>
    </citation>
    <scope>NUCLEOTIDE SEQUENCE [LARGE SCALE GENOMIC DNA]</scope>
    <source>
        <strain evidence="4">M2/40</strain>
    </source>
</reference>
<dbReference type="STRING" id="1216932.CM240_3055"/>
<protein>
    <recommendedName>
        <fullName evidence="5">Methyl-accepting transducer domain-containing protein</fullName>
    </recommendedName>
</protein>
<feature type="transmembrane region" description="Helical" evidence="2">
    <location>
        <begin position="128"/>
        <end position="150"/>
    </location>
</feature>
<evidence type="ECO:0000313" key="4">
    <source>
        <dbReference type="Proteomes" id="UP000019426"/>
    </source>
</evidence>
<keyword evidence="2" id="KW-1133">Transmembrane helix</keyword>
<dbReference type="SUPFAM" id="SSF58104">
    <property type="entry name" value="Methyl-accepting chemotaxis protein (MCP) signaling domain"/>
    <property type="match status" value="1"/>
</dbReference>
<keyword evidence="2" id="KW-0812">Transmembrane</keyword>
<keyword evidence="1" id="KW-0175">Coiled coil</keyword>
<dbReference type="EMBL" id="HG917869">
    <property type="protein sequence ID" value="CDM70172.1"/>
    <property type="molecule type" value="Genomic_DNA"/>
</dbReference>
<evidence type="ECO:0000256" key="2">
    <source>
        <dbReference type="SAM" id="Phobius"/>
    </source>
</evidence>
<evidence type="ECO:0000256" key="1">
    <source>
        <dbReference type="SAM" id="Coils"/>
    </source>
</evidence>
<gene>
    <name evidence="3" type="ORF">CM240_3055</name>
</gene>
<keyword evidence="4" id="KW-1185">Reference proteome</keyword>
<evidence type="ECO:0000313" key="3">
    <source>
        <dbReference type="EMBL" id="CDM70172.1"/>
    </source>
</evidence>
<dbReference type="PATRIC" id="fig|1216932.3.peg.3021"/>